<dbReference type="AlphaFoldDB" id="A0A9Q0XJQ1"/>
<dbReference type="Proteomes" id="UP001142489">
    <property type="component" value="Unassembled WGS sequence"/>
</dbReference>
<reference evidence="1" key="1">
    <citation type="journal article" date="2023" name="DNA Res.">
        <title>Chromosome-level genome assembly of Phrynocephalus forsythii using third-generation DNA sequencing and Hi-C analysis.</title>
        <authorList>
            <person name="Qi Y."/>
            <person name="Zhao W."/>
            <person name="Zhao Y."/>
            <person name="Niu C."/>
            <person name="Cao S."/>
            <person name="Zhang Y."/>
        </authorList>
    </citation>
    <scope>NUCLEOTIDE SEQUENCE</scope>
    <source>
        <tissue evidence="1">Muscle</tissue>
    </source>
</reference>
<sequence>MYSLPAEGFDVKAFELNFNVEVNLGLKEDLDLNSAVGRVEVMGAVVDGVSSYGVSIDAGSIGDFKSPTEKLNGGDGDIV</sequence>
<evidence type="ECO:0000313" key="2">
    <source>
        <dbReference type="Proteomes" id="UP001142489"/>
    </source>
</evidence>
<accession>A0A9Q0XJQ1</accession>
<comment type="caution">
    <text evidence="1">The sequence shown here is derived from an EMBL/GenBank/DDBJ whole genome shotgun (WGS) entry which is preliminary data.</text>
</comment>
<protein>
    <submittedName>
        <fullName evidence="1">Uncharacterized protein</fullName>
    </submittedName>
</protein>
<evidence type="ECO:0000313" key="1">
    <source>
        <dbReference type="EMBL" id="KAJ7317208.1"/>
    </source>
</evidence>
<dbReference type="EMBL" id="JAPFRF010000011">
    <property type="protein sequence ID" value="KAJ7317208.1"/>
    <property type="molecule type" value="Genomic_DNA"/>
</dbReference>
<gene>
    <name evidence="1" type="ORF">JRQ81_003370</name>
</gene>
<organism evidence="1 2">
    <name type="scientific">Phrynocephalus forsythii</name>
    <dbReference type="NCBI Taxonomy" id="171643"/>
    <lineage>
        <taxon>Eukaryota</taxon>
        <taxon>Metazoa</taxon>
        <taxon>Chordata</taxon>
        <taxon>Craniata</taxon>
        <taxon>Vertebrata</taxon>
        <taxon>Euteleostomi</taxon>
        <taxon>Lepidosauria</taxon>
        <taxon>Squamata</taxon>
        <taxon>Bifurcata</taxon>
        <taxon>Unidentata</taxon>
        <taxon>Episquamata</taxon>
        <taxon>Toxicofera</taxon>
        <taxon>Iguania</taxon>
        <taxon>Acrodonta</taxon>
        <taxon>Agamidae</taxon>
        <taxon>Agaminae</taxon>
        <taxon>Phrynocephalus</taxon>
    </lineage>
</organism>
<keyword evidence="2" id="KW-1185">Reference proteome</keyword>
<proteinExistence type="predicted"/>
<name>A0A9Q0XJQ1_9SAUR</name>